<dbReference type="PROSITE" id="PS00151">
    <property type="entry name" value="ACYLPHOSPHATASE_2"/>
    <property type="match status" value="1"/>
</dbReference>
<proteinExistence type="inferred from homology"/>
<comment type="caution">
    <text evidence="7">The sequence shown here is derived from an EMBL/GenBank/DDBJ whole genome shotgun (WGS) entry which is preliminary data.</text>
</comment>
<feature type="domain" description="Acylphosphatase-like" evidence="6">
    <location>
        <begin position="3"/>
        <end position="89"/>
    </location>
</feature>
<evidence type="ECO:0000313" key="8">
    <source>
        <dbReference type="Proteomes" id="UP001209229"/>
    </source>
</evidence>
<dbReference type="Proteomes" id="UP001209229">
    <property type="component" value="Unassembled WGS sequence"/>
</dbReference>
<dbReference type="Gene3D" id="3.30.70.100">
    <property type="match status" value="1"/>
</dbReference>
<comment type="catalytic activity">
    <reaction evidence="3 4">
        <text>an acyl phosphate + H2O = a carboxylate + phosphate + H(+)</text>
        <dbReference type="Rhea" id="RHEA:14965"/>
        <dbReference type="ChEBI" id="CHEBI:15377"/>
        <dbReference type="ChEBI" id="CHEBI:15378"/>
        <dbReference type="ChEBI" id="CHEBI:29067"/>
        <dbReference type="ChEBI" id="CHEBI:43474"/>
        <dbReference type="ChEBI" id="CHEBI:59918"/>
        <dbReference type="EC" id="3.6.1.7"/>
    </reaction>
</comment>
<feature type="active site" evidence="4">
    <location>
        <position position="36"/>
    </location>
</feature>
<dbReference type="EMBL" id="JAPDPJ010000073">
    <property type="protein sequence ID" value="MCW3788953.1"/>
    <property type="molecule type" value="Genomic_DNA"/>
</dbReference>
<evidence type="ECO:0000256" key="3">
    <source>
        <dbReference type="ARBA" id="ARBA00047645"/>
    </source>
</evidence>
<dbReference type="InterPro" id="IPR036046">
    <property type="entry name" value="Acylphosphatase-like_dom_sf"/>
</dbReference>
<organism evidence="7 8">
    <name type="scientific">Plebeiibacterium sediminum</name>
    <dbReference type="NCBI Taxonomy" id="2992112"/>
    <lineage>
        <taxon>Bacteria</taxon>
        <taxon>Pseudomonadati</taxon>
        <taxon>Bacteroidota</taxon>
        <taxon>Bacteroidia</taxon>
        <taxon>Marinilabiliales</taxon>
        <taxon>Marinilabiliaceae</taxon>
        <taxon>Plebeiibacterium</taxon>
    </lineage>
</organism>
<dbReference type="PANTHER" id="PTHR47268:SF4">
    <property type="entry name" value="ACYLPHOSPHATASE"/>
    <property type="match status" value="1"/>
</dbReference>
<feature type="active site" evidence="4">
    <location>
        <position position="18"/>
    </location>
</feature>
<gene>
    <name evidence="7" type="ORF">OM075_20975</name>
</gene>
<accession>A0AAE3SGX9</accession>
<dbReference type="RefSeq" id="WP_301192510.1">
    <property type="nucleotide sequence ID" value="NZ_JAPDPJ010000073.1"/>
</dbReference>
<evidence type="ECO:0000256" key="1">
    <source>
        <dbReference type="ARBA" id="ARBA00005614"/>
    </source>
</evidence>
<dbReference type="InterPro" id="IPR017968">
    <property type="entry name" value="Acylphosphatase_CS"/>
</dbReference>
<dbReference type="GO" id="GO:0003998">
    <property type="term" value="F:acylphosphatase activity"/>
    <property type="evidence" value="ECO:0007669"/>
    <property type="project" value="UniProtKB-EC"/>
</dbReference>
<dbReference type="EC" id="3.6.1.7" evidence="2 4"/>
<evidence type="ECO:0000313" key="7">
    <source>
        <dbReference type="EMBL" id="MCW3788953.1"/>
    </source>
</evidence>
<protein>
    <recommendedName>
        <fullName evidence="2 4">acylphosphatase</fullName>
        <ecNumber evidence="2 4">3.6.1.7</ecNumber>
    </recommendedName>
</protein>
<reference evidence="7" key="1">
    <citation type="submission" date="2022-10" db="EMBL/GenBank/DDBJ databases">
        <authorList>
            <person name="Yu W.X."/>
        </authorList>
    </citation>
    <scope>NUCLEOTIDE SEQUENCE</scope>
    <source>
        <strain evidence="7">AAT</strain>
    </source>
</reference>
<dbReference type="Pfam" id="PF00708">
    <property type="entry name" value="Acylphosphatase"/>
    <property type="match status" value="1"/>
</dbReference>
<evidence type="ECO:0000256" key="4">
    <source>
        <dbReference type="PROSITE-ProRule" id="PRU00520"/>
    </source>
</evidence>
<dbReference type="PROSITE" id="PS51160">
    <property type="entry name" value="ACYLPHOSPHATASE_3"/>
    <property type="match status" value="1"/>
</dbReference>
<evidence type="ECO:0000256" key="2">
    <source>
        <dbReference type="ARBA" id="ARBA00012150"/>
    </source>
</evidence>
<dbReference type="AlphaFoldDB" id="A0AAE3SGX9"/>
<dbReference type="PANTHER" id="PTHR47268">
    <property type="entry name" value="ACYLPHOSPHATASE"/>
    <property type="match status" value="1"/>
</dbReference>
<evidence type="ECO:0000256" key="5">
    <source>
        <dbReference type="RuleBase" id="RU004168"/>
    </source>
</evidence>
<evidence type="ECO:0000259" key="6">
    <source>
        <dbReference type="PROSITE" id="PS51160"/>
    </source>
</evidence>
<keyword evidence="4" id="KW-0378">Hydrolase</keyword>
<dbReference type="SUPFAM" id="SSF54975">
    <property type="entry name" value="Acylphosphatase/BLUF domain-like"/>
    <property type="match status" value="1"/>
</dbReference>
<dbReference type="InterPro" id="IPR001792">
    <property type="entry name" value="Acylphosphatase-like_dom"/>
</dbReference>
<sequence>MRRVKIIVSGRVQGVGYRYYVRDHAKQHGIKGYVRNLPGGEVEIDAEGERSSLGIFITDCKKGPRFSDVFDCMIHDITPYGFDRFTIKH</sequence>
<comment type="similarity">
    <text evidence="1 5">Belongs to the acylphosphatase family.</text>
</comment>
<keyword evidence="8" id="KW-1185">Reference proteome</keyword>
<name>A0AAE3SGX9_9BACT</name>
<dbReference type="InterPro" id="IPR020456">
    <property type="entry name" value="Acylphosphatase"/>
</dbReference>